<protein>
    <submittedName>
        <fullName evidence="4">Uncharacterized protein</fullName>
    </submittedName>
</protein>
<evidence type="ECO:0000313" key="3">
    <source>
        <dbReference type="EMBL" id="CAF3664084.1"/>
    </source>
</evidence>
<evidence type="ECO:0000313" key="5">
    <source>
        <dbReference type="EMBL" id="CAF4255513.1"/>
    </source>
</evidence>
<dbReference type="EMBL" id="CAJOBO010000599">
    <property type="protein sequence ID" value="CAF4255513.1"/>
    <property type="molecule type" value="Genomic_DNA"/>
</dbReference>
<evidence type="ECO:0000313" key="1">
    <source>
        <dbReference type="EMBL" id="CAF3376729.1"/>
    </source>
</evidence>
<dbReference type="Proteomes" id="UP000663833">
    <property type="component" value="Unassembled WGS sequence"/>
</dbReference>
<dbReference type="SUPFAM" id="SSF82171">
    <property type="entry name" value="DPP6 N-terminal domain-like"/>
    <property type="match status" value="1"/>
</dbReference>
<dbReference type="EMBL" id="CAJNYD010001875">
    <property type="protein sequence ID" value="CAF3376729.1"/>
    <property type="molecule type" value="Genomic_DNA"/>
</dbReference>
<evidence type="ECO:0000313" key="4">
    <source>
        <dbReference type="EMBL" id="CAF4213303.1"/>
    </source>
</evidence>
<organism evidence="4 7">
    <name type="scientific">Rotaria socialis</name>
    <dbReference type="NCBI Taxonomy" id="392032"/>
    <lineage>
        <taxon>Eukaryota</taxon>
        <taxon>Metazoa</taxon>
        <taxon>Spiralia</taxon>
        <taxon>Gnathifera</taxon>
        <taxon>Rotifera</taxon>
        <taxon>Eurotatoria</taxon>
        <taxon>Bdelloidea</taxon>
        <taxon>Philodinida</taxon>
        <taxon>Philodinidae</taxon>
        <taxon>Rotaria</taxon>
    </lineage>
</organism>
<reference evidence="4" key="1">
    <citation type="submission" date="2021-02" db="EMBL/GenBank/DDBJ databases">
        <authorList>
            <person name="Nowell W R."/>
        </authorList>
    </citation>
    <scope>NUCLEOTIDE SEQUENCE</scope>
</reference>
<dbReference type="Proteomes" id="UP000663869">
    <property type="component" value="Unassembled WGS sequence"/>
</dbReference>
<accession>A0A820CT47</accession>
<dbReference type="Proteomes" id="UP000663825">
    <property type="component" value="Unassembled WGS sequence"/>
</dbReference>
<gene>
    <name evidence="3" type="ORF">FME351_LOCUS25255</name>
    <name evidence="5" type="ORF">HFQ381_LOCUS10724</name>
    <name evidence="1" type="ORF">LUA448_LOCUS15377</name>
    <name evidence="2" type="ORF">TIS948_LOCUS31033</name>
    <name evidence="6" type="ORF">TSG867_LOCUS9244</name>
    <name evidence="4" type="ORF">UJA718_LOCUS7276</name>
</gene>
<name>A0A820CT47_9BILA</name>
<dbReference type="EMBL" id="CAJOBQ010000400">
    <property type="protein sequence ID" value="CAF4346531.1"/>
    <property type="molecule type" value="Genomic_DNA"/>
</dbReference>
<evidence type="ECO:0000313" key="7">
    <source>
        <dbReference type="Proteomes" id="UP000663873"/>
    </source>
</evidence>
<dbReference type="EMBL" id="CAJOBP010000724">
    <property type="protein sequence ID" value="CAF4213303.1"/>
    <property type="molecule type" value="Genomic_DNA"/>
</dbReference>
<dbReference type="EMBL" id="CAJNXB010005667">
    <property type="protein sequence ID" value="CAF3439112.1"/>
    <property type="molecule type" value="Genomic_DNA"/>
</dbReference>
<comment type="caution">
    <text evidence="4">The sequence shown here is derived from an EMBL/GenBank/DDBJ whole genome shotgun (WGS) entry which is preliminary data.</text>
</comment>
<proteinExistence type="predicted"/>
<dbReference type="Proteomes" id="UP000663873">
    <property type="component" value="Unassembled WGS sequence"/>
</dbReference>
<evidence type="ECO:0000313" key="2">
    <source>
        <dbReference type="EMBL" id="CAF3439112.1"/>
    </source>
</evidence>
<dbReference type="EMBL" id="CAJNYU010003357">
    <property type="protein sequence ID" value="CAF3664084.1"/>
    <property type="molecule type" value="Genomic_DNA"/>
</dbReference>
<dbReference type="AlphaFoldDB" id="A0A820CT47"/>
<dbReference type="OrthoDB" id="10011228at2759"/>
<sequence length="292" mass="33348">MSNQEISEKDDRFKLMELGIPYNVTHMKSGNTLCSDDSLVILQNGATTLEIRTPPKFEAKQIPWHDGLIRDIVWSSELKVFVLLTKKSLFTFDSKTTDCAAGTAHDDSQLKIKAYSNVKPYNDKALFWRCACVDTKLFISYSGSSTVIDEYILGPSSCTIVNRYEPPQTCAYNEGIWCIRTHPNTKQIGMTVMNSNNNTWRFEIRDPTNLAHIWQTPLPIPHGDGEVTPLPNGDWLIVNSCGARFIQISNLAIKLAVEYERELKNAILFRKKYFIIRTKNTLEIHLMKKEHD</sequence>
<dbReference type="Proteomes" id="UP000663851">
    <property type="component" value="Unassembled WGS sequence"/>
</dbReference>
<dbReference type="Proteomes" id="UP000663862">
    <property type="component" value="Unassembled WGS sequence"/>
</dbReference>
<keyword evidence="7" id="KW-1185">Reference proteome</keyword>
<evidence type="ECO:0000313" key="6">
    <source>
        <dbReference type="EMBL" id="CAF4346531.1"/>
    </source>
</evidence>